<dbReference type="Gene3D" id="3.30.40.10">
    <property type="entry name" value="Zinc/RING finger domain, C3HC4 (zinc finger)"/>
    <property type="match status" value="1"/>
</dbReference>
<feature type="binding site" evidence="9">
    <location>
        <position position="279"/>
    </location>
    <ligand>
        <name>Zn(2+)</name>
        <dbReference type="ChEBI" id="CHEBI:29105"/>
        <label>2</label>
    </ligand>
</feature>
<evidence type="ECO:0000256" key="10">
    <source>
        <dbReference type="PROSITE-ProRule" id="PRU00146"/>
    </source>
</evidence>
<keyword evidence="3 9" id="KW-0479">Metal-binding</keyword>
<evidence type="ECO:0000256" key="7">
    <source>
        <dbReference type="ARBA" id="ARBA00023242"/>
    </source>
</evidence>
<dbReference type="PROSITE" id="PS01359">
    <property type="entry name" value="ZF_PHD_1"/>
    <property type="match status" value="1"/>
</dbReference>
<dbReference type="PROSITE" id="PS50016">
    <property type="entry name" value="ZF_PHD_2"/>
    <property type="match status" value="1"/>
</dbReference>
<dbReference type="SMART" id="SM01408">
    <property type="entry name" value="ING"/>
    <property type="match status" value="1"/>
</dbReference>
<dbReference type="CDD" id="cd15505">
    <property type="entry name" value="PHD_ING"/>
    <property type="match status" value="1"/>
</dbReference>
<comment type="subcellular location">
    <subcellularLocation>
        <location evidence="1 11">Nucleus</location>
    </subcellularLocation>
</comment>
<accession>A0A507EAU4</accession>
<feature type="site" description="Histone H3K4me3 binding" evidence="8">
    <location>
        <position position="253"/>
    </location>
</feature>
<organism evidence="14 15">
    <name type="scientific">Powellomyces hirtus</name>
    <dbReference type="NCBI Taxonomy" id="109895"/>
    <lineage>
        <taxon>Eukaryota</taxon>
        <taxon>Fungi</taxon>
        <taxon>Fungi incertae sedis</taxon>
        <taxon>Chytridiomycota</taxon>
        <taxon>Chytridiomycota incertae sedis</taxon>
        <taxon>Chytridiomycetes</taxon>
        <taxon>Spizellomycetales</taxon>
        <taxon>Powellomycetaceae</taxon>
        <taxon>Powellomyces</taxon>
    </lineage>
</organism>
<dbReference type="SMART" id="SM00249">
    <property type="entry name" value="PHD"/>
    <property type="match status" value="1"/>
</dbReference>
<dbReference type="InterPro" id="IPR028651">
    <property type="entry name" value="ING_fam"/>
</dbReference>
<comment type="similarity">
    <text evidence="2 11">Belongs to the ING family.</text>
</comment>
<evidence type="ECO:0000313" key="15">
    <source>
        <dbReference type="Proteomes" id="UP000318582"/>
    </source>
</evidence>
<dbReference type="CDD" id="cd16859">
    <property type="entry name" value="ING_ING4_5"/>
    <property type="match status" value="1"/>
</dbReference>
<feature type="binding site" evidence="9">
    <location>
        <position position="257"/>
    </location>
    <ligand>
        <name>Zn(2+)</name>
        <dbReference type="ChEBI" id="CHEBI:29105"/>
        <label>2</label>
    </ligand>
</feature>
<feature type="binding site" evidence="9">
    <location>
        <position position="266"/>
    </location>
    <ligand>
        <name>Zn(2+)</name>
        <dbReference type="ChEBI" id="CHEBI:29105"/>
        <label>1</label>
    </ligand>
</feature>
<dbReference type="Proteomes" id="UP000318582">
    <property type="component" value="Unassembled WGS sequence"/>
</dbReference>
<dbReference type="GO" id="GO:0006325">
    <property type="term" value="P:chromatin organization"/>
    <property type="evidence" value="ECO:0007669"/>
    <property type="project" value="UniProtKB-KW"/>
</dbReference>
<comment type="caution">
    <text evidence="14">The sequence shown here is derived from an EMBL/GenBank/DDBJ whole genome shotgun (WGS) entry which is preliminary data.</text>
</comment>
<gene>
    <name evidence="14" type="ORF">PhCBS80983_g01463</name>
</gene>
<reference evidence="14 15" key="1">
    <citation type="journal article" date="2019" name="Sci. Rep.">
        <title>Comparative genomics of chytrid fungi reveal insights into the obligate biotrophic and pathogenic lifestyle of Synchytrium endobioticum.</title>
        <authorList>
            <person name="van de Vossenberg B.T.L.H."/>
            <person name="Warris S."/>
            <person name="Nguyen H.D.T."/>
            <person name="van Gent-Pelzer M.P.E."/>
            <person name="Joly D.L."/>
            <person name="van de Geest H.C."/>
            <person name="Bonants P.J.M."/>
            <person name="Smith D.S."/>
            <person name="Levesque C.A."/>
            <person name="van der Lee T.A.J."/>
        </authorList>
    </citation>
    <scope>NUCLEOTIDE SEQUENCE [LARGE SCALE GENOMIC DNA]</scope>
    <source>
        <strain evidence="14 15">CBS 809.83</strain>
    </source>
</reference>
<keyword evidence="4 10" id="KW-0863">Zinc-finger</keyword>
<dbReference type="InterPro" id="IPR011011">
    <property type="entry name" value="Znf_FYVE_PHD"/>
</dbReference>
<dbReference type="InterPro" id="IPR001965">
    <property type="entry name" value="Znf_PHD"/>
</dbReference>
<dbReference type="FunFam" id="3.30.40.10:FF:000021">
    <property type="entry name" value="Inhibitor of growth 2b"/>
    <property type="match status" value="1"/>
</dbReference>
<keyword evidence="5 9" id="KW-0862">Zinc</keyword>
<evidence type="ECO:0000256" key="2">
    <source>
        <dbReference type="ARBA" id="ARBA00010210"/>
    </source>
</evidence>
<dbReference type="EMBL" id="QEAQ01000011">
    <property type="protein sequence ID" value="TPX60916.1"/>
    <property type="molecule type" value="Genomic_DNA"/>
</dbReference>
<dbReference type="InterPro" id="IPR024610">
    <property type="entry name" value="ING_N_histone-binding"/>
</dbReference>
<feature type="binding site" evidence="9">
    <location>
        <position position="252"/>
    </location>
    <ligand>
        <name>Zn(2+)</name>
        <dbReference type="ChEBI" id="CHEBI:29105"/>
        <label>2</label>
    </ligand>
</feature>
<evidence type="ECO:0000256" key="12">
    <source>
        <dbReference type="SAM" id="MobiDB-lite"/>
    </source>
</evidence>
<evidence type="ECO:0000256" key="4">
    <source>
        <dbReference type="ARBA" id="ARBA00022771"/>
    </source>
</evidence>
<evidence type="ECO:0000256" key="11">
    <source>
        <dbReference type="RuleBase" id="RU361213"/>
    </source>
</evidence>
<evidence type="ECO:0000313" key="14">
    <source>
        <dbReference type="EMBL" id="TPX60916.1"/>
    </source>
</evidence>
<dbReference type="SUPFAM" id="SSF57903">
    <property type="entry name" value="FYVE/PHD zinc finger"/>
    <property type="match status" value="1"/>
</dbReference>
<keyword evidence="6 11" id="KW-0156">Chromatin regulator</keyword>
<dbReference type="GO" id="GO:0005634">
    <property type="term" value="C:nucleus"/>
    <property type="evidence" value="ECO:0007669"/>
    <property type="project" value="UniProtKB-SubCell"/>
</dbReference>
<feature type="region of interest" description="Disordered" evidence="12">
    <location>
        <begin position="134"/>
        <end position="163"/>
    </location>
</feature>
<feature type="binding site" evidence="9">
    <location>
        <position position="282"/>
    </location>
    <ligand>
        <name>Zn(2+)</name>
        <dbReference type="ChEBI" id="CHEBI:29105"/>
        <label>2</label>
    </ligand>
</feature>
<feature type="domain" description="PHD-type" evidence="13">
    <location>
        <begin position="236"/>
        <end position="285"/>
    </location>
</feature>
<keyword evidence="7 11" id="KW-0539">Nucleus</keyword>
<feature type="binding site" evidence="9">
    <location>
        <position position="241"/>
    </location>
    <ligand>
        <name>Zn(2+)</name>
        <dbReference type="ChEBI" id="CHEBI:29105"/>
        <label>1</label>
    </ligand>
</feature>
<dbReference type="GO" id="GO:0006355">
    <property type="term" value="P:regulation of DNA-templated transcription"/>
    <property type="evidence" value="ECO:0007669"/>
    <property type="project" value="TreeGrafter"/>
</dbReference>
<feature type="site" description="Histone H3K4me3 binding" evidence="8">
    <location>
        <position position="238"/>
    </location>
</feature>
<dbReference type="AlphaFoldDB" id="A0A507EAU4"/>
<evidence type="ECO:0000256" key="3">
    <source>
        <dbReference type="ARBA" id="ARBA00022723"/>
    </source>
</evidence>
<evidence type="ECO:0000256" key="9">
    <source>
        <dbReference type="PIRSR" id="PIRSR628651-51"/>
    </source>
</evidence>
<evidence type="ECO:0000256" key="1">
    <source>
        <dbReference type="ARBA" id="ARBA00004123"/>
    </source>
</evidence>
<keyword evidence="15" id="KW-1185">Reference proteome</keyword>
<comment type="function">
    <text evidence="11">Component of an histone acetyltransferase complex.</text>
</comment>
<feature type="site" description="Histone H3K4me3 binding" evidence="8">
    <location>
        <position position="261"/>
    </location>
</feature>
<protein>
    <recommendedName>
        <fullName evidence="11">Chromatin modification-related protein</fullName>
    </recommendedName>
</protein>
<dbReference type="STRING" id="109895.A0A507EAU4"/>
<evidence type="ECO:0000256" key="8">
    <source>
        <dbReference type="PIRSR" id="PIRSR628651-50"/>
    </source>
</evidence>
<dbReference type="Pfam" id="PF12998">
    <property type="entry name" value="ING"/>
    <property type="match status" value="1"/>
</dbReference>
<evidence type="ECO:0000256" key="5">
    <source>
        <dbReference type="ARBA" id="ARBA00022833"/>
    </source>
</evidence>
<evidence type="ECO:0000259" key="13">
    <source>
        <dbReference type="PROSITE" id="PS50016"/>
    </source>
</evidence>
<evidence type="ECO:0000256" key="6">
    <source>
        <dbReference type="ARBA" id="ARBA00022853"/>
    </source>
</evidence>
<comment type="domain">
    <text evidence="11">The PHD-type zinc finger mediates the binding to H3K4me3.</text>
</comment>
<dbReference type="InterPro" id="IPR019786">
    <property type="entry name" value="Zinc_finger_PHD-type_CS"/>
</dbReference>
<proteinExistence type="inferred from homology"/>
<comment type="subunit">
    <text evidence="11">Component of an histone acetyltransferase complex. Interacts with H3K4me3 and to a lesser extent with H3K4me2.</text>
</comment>
<sequence length="289" mass="32301">MALLYLEDYLDTIEALPVELGRNFTLMRELDSRAQDSVARISQNTSDFLSDLHSMSPEDRVKMLQDISASLKETLRHGEEKVALAVQTYDMVDRHVRRLDDDLHKFEEEQMTGPKLFGSVGPYEAGTNKVRNDKTTFAGRAEKRSAPSAADTPSKKHKKTAGKLDDKLILKDSETPKRPANAITSLNKLHTTLNSKKPVTANAKRDKKGVIAVIEKRLASKDKAGVLDLPIDPNEPTYCMCNQVSFGDMIACDNDDCPIEWFHYACVGLSAPPKGKWYCPTCTREQAKK</sequence>
<feature type="binding site" evidence="9">
    <location>
        <position position="239"/>
    </location>
    <ligand>
        <name>Zn(2+)</name>
        <dbReference type="ChEBI" id="CHEBI:29105"/>
        <label>1</label>
    </ligand>
</feature>
<dbReference type="InterPro" id="IPR013083">
    <property type="entry name" value="Znf_RING/FYVE/PHD"/>
</dbReference>
<dbReference type="InterPro" id="IPR019787">
    <property type="entry name" value="Znf_PHD-finger"/>
</dbReference>
<name>A0A507EAU4_9FUNG</name>
<feature type="binding site" evidence="9">
    <location>
        <position position="263"/>
    </location>
    <ligand>
        <name>Zn(2+)</name>
        <dbReference type="ChEBI" id="CHEBI:29105"/>
        <label>1</label>
    </ligand>
</feature>
<feature type="site" description="Histone H3K4me3 binding" evidence="8">
    <location>
        <position position="249"/>
    </location>
</feature>
<dbReference type="Gene3D" id="6.10.140.1740">
    <property type="match status" value="1"/>
</dbReference>
<dbReference type="GO" id="GO:0008270">
    <property type="term" value="F:zinc ion binding"/>
    <property type="evidence" value="ECO:0007669"/>
    <property type="project" value="UniProtKB-KW"/>
</dbReference>
<dbReference type="PANTHER" id="PTHR10333:SF42">
    <property type="entry name" value="INHIBITOR OF GROWTH PROTEIN 5"/>
    <property type="match status" value="1"/>
</dbReference>
<dbReference type="PANTHER" id="PTHR10333">
    <property type="entry name" value="INHIBITOR OF GROWTH PROTEIN"/>
    <property type="match status" value="1"/>
</dbReference>
<feature type="compositionally biased region" description="Basic and acidic residues" evidence="12">
    <location>
        <begin position="134"/>
        <end position="145"/>
    </location>
</feature>